<dbReference type="Proteomes" id="UP000182658">
    <property type="component" value="Unassembled WGS sequence"/>
</dbReference>
<feature type="transmembrane region" description="Helical" evidence="1">
    <location>
        <begin position="93"/>
        <end position="115"/>
    </location>
</feature>
<evidence type="ECO:0000256" key="1">
    <source>
        <dbReference type="SAM" id="Phobius"/>
    </source>
</evidence>
<dbReference type="EMBL" id="KV875100">
    <property type="protein sequence ID" value="OIW26455.1"/>
    <property type="molecule type" value="Genomic_DNA"/>
</dbReference>
<protein>
    <submittedName>
        <fullName evidence="2">Uncharacterized protein</fullName>
    </submittedName>
</protein>
<evidence type="ECO:0000313" key="3">
    <source>
        <dbReference type="Proteomes" id="UP000182658"/>
    </source>
</evidence>
<keyword evidence="3" id="KW-1185">Reference proteome</keyword>
<feature type="transmembrane region" description="Helical" evidence="1">
    <location>
        <begin position="52"/>
        <end position="73"/>
    </location>
</feature>
<keyword evidence="1" id="KW-0472">Membrane</keyword>
<keyword evidence="1" id="KW-1133">Transmembrane helix</keyword>
<proteinExistence type="predicted"/>
<keyword evidence="1" id="KW-0812">Transmembrane</keyword>
<dbReference type="InParanoid" id="A0A1J7IFH8"/>
<gene>
    <name evidence="2" type="ORF">CONLIGDRAFT_472969</name>
</gene>
<sequence length="154" mass="16971">MPTRKEGKKTILAYLADHFSERSGSRETIILFLDGSAAVQHWNFWKRQVLPAFLHLPGTALCLGFVATAHHAARTFVSRGRLPGPCPDRPASFPEFLGLSVSVDGGGVSLFWIMVQLNPMWQCKILVDAVRQSRPCVHVIVVSVPGNHGTSLKR</sequence>
<evidence type="ECO:0000313" key="2">
    <source>
        <dbReference type="EMBL" id="OIW26455.1"/>
    </source>
</evidence>
<reference evidence="2 3" key="1">
    <citation type="submission" date="2016-10" db="EMBL/GenBank/DDBJ databases">
        <title>Draft genome sequence of Coniochaeta ligniaria NRRL30616, a lignocellulolytic fungus for bioabatement of inhibitors in plant biomass hydrolysates.</title>
        <authorList>
            <consortium name="DOE Joint Genome Institute"/>
            <person name="Jimenez D.J."/>
            <person name="Hector R.E."/>
            <person name="Riley R."/>
            <person name="Sun H."/>
            <person name="Grigoriev I.V."/>
            <person name="Van Elsas J.D."/>
            <person name="Nichols N.N."/>
        </authorList>
    </citation>
    <scope>NUCLEOTIDE SEQUENCE [LARGE SCALE GENOMIC DNA]</scope>
    <source>
        <strain evidence="2 3">NRRL 30616</strain>
    </source>
</reference>
<accession>A0A1J7IFH8</accession>
<name>A0A1J7IFH8_9PEZI</name>
<dbReference type="AlphaFoldDB" id="A0A1J7IFH8"/>
<organism evidence="2 3">
    <name type="scientific">Coniochaeta ligniaria NRRL 30616</name>
    <dbReference type="NCBI Taxonomy" id="1408157"/>
    <lineage>
        <taxon>Eukaryota</taxon>
        <taxon>Fungi</taxon>
        <taxon>Dikarya</taxon>
        <taxon>Ascomycota</taxon>
        <taxon>Pezizomycotina</taxon>
        <taxon>Sordariomycetes</taxon>
        <taxon>Sordariomycetidae</taxon>
        <taxon>Coniochaetales</taxon>
        <taxon>Coniochaetaceae</taxon>
        <taxon>Coniochaeta</taxon>
    </lineage>
</organism>